<dbReference type="PIRSF" id="PIRSF031796">
    <property type="entry name" value="UPC031796"/>
    <property type="match status" value="1"/>
</dbReference>
<dbReference type="Pfam" id="PF06319">
    <property type="entry name" value="MmcB-like"/>
    <property type="match status" value="1"/>
</dbReference>
<organism evidence="1 2">
    <name type="scientific">Hyphomicrobium sulfonivorans</name>
    <dbReference type="NCBI Taxonomy" id="121290"/>
    <lineage>
        <taxon>Bacteria</taxon>
        <taxon>Pseudomonadati</taxon>
        <taxon>Pseudomonadota</taxon>
        <taxon>Alphaproteobacteria</taxon>
        <taxon>Hyphomicrobiales</taxon>
        <taxon>Hyphomicrobiaceae</taxon>
        <taxon>Hyphomicrobium</taxon>
    </lineage>
</organism>
<protein>
    <submittedName>
        <fullName evidence="1">Transcription elongation factor</fullName>
    </submittedName>
</protein>
<gene>
    <name evidence="1" type="ORF">APY04_0580</name>
</gene>
<keyword evidence="1" id="KW-0251">Elongation factor</keyword>
<dbReference type="InterPro" id="IPR009394">
    <property type="entry name" value="MmcB-like"/>
</dbReference>
<dbReference type="GO" id="GO:0003746">
    <property type="term" value="F:translation elongation factor activity"/>
    <property type="evidence" value="ECO:0007669"/>
    <property type="project" value="UniProtKB-KW"/>
</dbReference>
<proteinExistence type="predicted"/>
<sequence length="128" mass="14350">MRSMSFAVVRELVLPNGRRADVVGLSPSGAIWIVEVKSCVDDFRVDQKWPEYMEFADALFFAVSPQFPQELLPAETGLMLADRYGGEIVREAPEERLAAARRKAMTLRFARAAAFSLQMLADPDIERA</sequence>
<dbReference type="AlphaFoldDB" id="A0A125NVV1"/>
<dbReference type="STRING" id="121290.APY04_0580"/>
<name>A0A125NVV1_HYPSL</name>
<dbReference type="PATRIC" id="fig|121290.4.peg.1051"/>
<keyword evidence="1" id="KW-0648">Protein biosynthesis</keyword>
<reference evidence="1 2" key="1">
    <citation type="submission" date="2015-10" db="EMBL/GenBank/DDBJ databases">
        <title>Transcriptomic analysis of a linuron degrading triple-species bacterial consortium.</title>
        <authorList>
            <person name="Albers P."/>
        </authorList>
    </citation>
    <scope>NUCLEOTIDE SEQUENCE [LARGE SCALE GENOMIC DNA]</scope>
    <source>
        <strain evidence="1 2">WDL6</strain>
    </source>
</reference>
<evidence type="ECO:0000313" key="2">
    <source>
        <dbReference type="Proteomes" id="UP000059074"/>
    </source>
</evidence>
<evidence type="ECO:0000313" key="1">
    <source>
        <dbReference type="EMBL" id="KWT70918.1"/>
    </source>
</evidence>
<keyword evidence="2" id="KW-1185">Reference proteome</keyword>
<dbReference type="EMBL" id="LMTR01000027">
    <property type="protein sequence ID" value="KWT70918.1"/>
    <property type="molecule type" value="Genomic_DNA"/>
</dbReference>
<comment type="caution">
    <text evidence="1">The sequence shown here is derived from an EMBL/GenBank/DDBJ whole genome shotgun (WGS) entry which is preliminary data.</text>
</comment>
<accession>A0A125NVV1</accession>
<dbReference type="Proteomes" id="UP000059074">
    <property type="component" value="Unassembled WGS sequence"/>
</dbReference>